<feature type="domain" description="Retrotransposon Copia-like N-terminal" evidence="3">
    <location>
        <begin position="40"/>
        <end position="85"/>
    </location>
</feature>
<comment type="caution">
    <text evidence="4">The sequence shown here is derived from an EMBL/GenBank/DDBJ whole genome shotgun (WGS) entry which is preliminary data.</text>
</comment>
<evidence type="ECO:0000259" key="3">
    <source>
        <dbReference type="Pfam" id="PF14244"/>
    </source>
</evidence>
<feature type="domain" description="Retrotransposon gag" evidence="2">
    <location>
        <begin position="103"/>
        <end position="176"/>
    </location>
</feature>
<dbReference type="AlphaFoldDB" id="A0AAV3QXV8"/>
<dbReference type="InterPro" id="IPR029472">
    <property type="entry name" value="Copia-like_N"/>
</dbReference>
<feature type="region of interest" description="Disordered" evidence="1">
    <location>
        <begin position="1"/>
        <end position="23"/>
    </location>
</feature>
<reference evidence="4 5" key="1">
    <citation type="submission" date="2024-01" db="EMBL/GenBank/DDBJ databases">
        <title>The complete chloroplast genome sequence of Lithospermum erythrorhizon: insights into the phylogenetic relationship among Boraginaceae species and the maternal lineages of purple gromwells.</title>
        <authorList>
            <person name="Okada T."/>
            <person name="Watanabe K."/>
        </authorList>
    </citation>
    <scope>NUCLEOTIDE SEQUENCE [LARGE SCALE GENOMIC DNA]</scope>
</reference>
<proteinExistence type="predicted"/>
<evidence type="ECO:0008006" key="6">
    <source>
        <dbReference type="Google" id="ProtNLM"/>
    </source>
</evidence>
<evidence type="ECO:0000259" key="2">
    <source>
        <dbReference type="Pfam" id="PF03732"/>
    </source>
</evidence>
<accession>A0AAV3QXV8</accession>
<protein>
    <recommendedName>
        <fullName evidence="6">Retrotransposon Copia-like N-terminal domain-containing protein</fullName>
    </recommendedName>
</protein>
<feature type="compositionally biased region" description="Polar residues" evidence="1">
    <location>
        <begin position="10"/>
        <end position="19"/>
    </location>
</feature>
<dbReference type="PANTHER" id="PTHR37610:SF101">
    <property type="entry name" value="(RAPE) HYPOTHETICAL PROTEIN"/>
    <property type="match status" value="1"/>
</dbReference>
<dbReference type="EMBL" id="BAABME010023804">
    <property type="protein sequence ID" value="GAA0168865.1"/>
    <property type="molecule type" value="Genomic_DNA"/>
</dbReference>
<dbReference type="Pfam" id="PF03732">
    <property type="entry name" value="Retrotrans_gag"/>
    <property type="match status" value="1"/>
</dbReference>
<evidence type="ECO:0000313" key="5">
    <source>
        <dbReference type="Proteomes" id="UP001454036"/>
    </source>
</evidence>
<dbReference type="Proteomes" id="UP001454036">
    <property type="component" value="Unassembled WGS sequence"/>
</dbReference>
<evidence type="ECO:0000256" key="1">
    <source>
        <dbReference type="SAM" id="MobiDB-lite"/>
    </source>
</evidence>
<dbReference type="InterPro" id="IPR005162">
    <property type="entry name" value="Retrotrans_gag_dom"/>
</dbReference>
<gene>
    <name evidence="4" type="ORF">LIER_40658</name>
</gene>
<name>A0AAV3QXV8_LITER</name>
<dbReference type="PANTHER" id="PTHR37610">
    <property type="entry name" value="CCHC-TYPE DOMAIN-CONTAINING PROTEIN"/>
    <property type="match status" value="1"/>
</dbReference>
<dbReference type="Pfam" id="PF14244">
    <property type="entry name" value="Retrotran_gag_3"/>
    <property type="match status" value="1"/>
</dbReference>
<sequence length="220" mass="25158">MSHLPLDAETTFSGDGTTEPNDDEILYRKIDPSSPYYLGSNDNPGNMISTVKLHVTNYEQWARSMRLSPRGRRNIGFIDGTICKPTNPVHLCDWDAVQSTLVQWIMNTIDDSQKAMISYFEEAKPLRDLLQKRFTVSNGQRKHELKQQLSACKQTSTMTVATYFGKLEMLWDELDKYSPVPACVCGMSEEFLKQRDEEKFHDFFHLGSITNNLGIFVLSC</sequence>
<organism evidence="4 5">
    <name type="scientific">Lithospermum erythrorhizon</name>
    <name type="common">Purple gromwell</name>
    <name type="synonym">Lithospermum officinale var. erythrorhizon</name>
    <dbReference type="NCBI Taxonomy" id="34254"/>
    <lineage>
        <taxon>Eukaryota</taxon>
        <taxon>Viridiplantae</taxon>
        <taxon>Streptophyta</taxon>
        <taxon>Embryophyta</taxon>
        <taxon>Tracheophyta</taxon>
        <taxon>Spermatophyta</taxon>
        <taxon>Magnoliopsida</taxon>
        <taxon>eudicotyledons</taxon>
        <taxon>Gunneridae</taxon>
        <taxon>Pentapetalae</taxon>
        <taxon>asterids</taxon>
        <taxon>lamiids</taxon>
        <taxon>Boraginales</taxon>
        <taxon>Boraginaceae</taxon>
        <taxon>Boraginoideae</taxon>
        <taxon>Lithospermeae</taxon>
        <taxon>Lithospermum</taxon>
    </lineage>
</organism>
<keyword evidence="5" id="KW-1185">Reference proteome</keyword>
<evidence type="ECO:0000313" key="4">
    <source>
        <dbReference type="EMBL" id="GAA0168865.1"/>
    </source>
</evidence>